<comment type="caution">
    <text evidence="1">The sequence shown here is derived from an EMBL/GenBank/DDBJ whole genome shotgun (WGS) entry which is preliminary data.</text>
</comment>
<dbReference type="Proteomes" id="UP000032233">
    <property type="component" value="Unassembled WGS sequence"/>
</dbReference>
<name>A0A0D2JCP3_9BACT</name>
<dbReference type="InParanoid" id="A0A0D2JCP3"/>
<organism evidence="1 2">
    <name type="scientific">Dethiosulfatarculus sandiegensis</name>
    <dbReference type="NCBI Taxonomy" id="1429043"/>
    <lineage>
        <taxon>Bacteria</taxon>
        <taxon>Pseudomonadati</taxon>
        <taxon>Thermodesulfobacteriota</taxon>
        <taxon>Desulfarculia</taxon>
        <taxon>Desulfarculales</taxon>
        <taxon>Desulfarculaceae</taxon>
        <taxon>Dethiosulfatarculus</taxon>
    </lineage>
</organism>
<dbReference type="STRING" id="1429043.X474_13580"/>
<accession>A0A0D2JCP3</accession>
<sequence>MLIKAREKSRPAGRFFKVLTEIPGDFEGEGSRALAAYPPKRFSC</sequence>
<protein>
    <submittedName>
        <fullName evidence="1">Uncharacterized protein</fullName>
    </submittedName>
</protein>
<dbReference type="AlphaFoldDB" id="A0A0D2JCP3"/>
<proteinExistence type="predicted"/>
<dbReference type="EMBL" id="AZAC01000015">
    <property type="protein sequence ID" value="KIX13511.1"/>
    <property type="molecule type" value="Genomic_DNA"/>
</dbReference>
<reference evidence="1 2" key="1">
    <citation type="submission" date="2013-11" db="EMBL/GenBank/DDBJ databases">
        <title>Metagenomic analysis of a methanogenic consortium involved in long chain n-alkane degradation.</title>
        <authorList>
            <person name="Davidova I.A."/>
            <person name="Callaghan A.V."/>
            <person name="Wawrik B."/>
            <person name="Pruitt S."/>
            <person name="Marks C."/>
            <person name="Duncan K.E."/>
            <person name="Suflita J.M."/>
        </authorList>
    </citation>
    <scope>NUCLEOTIDE SEQUENCE [LARGE SCALE GENOMIC DNA]</scope>
    <source>
        <strain evidence="1 2">SPR</strain>
    </source>
</reference>
<gene>
    <name evidence="1" type="ORF">X474_13580</name>
</gene>
<evidence type="ECO:0000313" key="1">
    <source>
        <dbReference type="EMBL" id="KIX13511.1"/>
    </source>
</evidence>
<keyword evidence="2" id="KW-1185">Reference proteome</keyword>
<evidence type="ECO:0000313" key="2">
    <source>
        <dbReference type="Proteomes" id="UP000032233"/>
    </source>
</evidence>